<gene>
    <name evidence="2" type="ORF">V6617_09075</name>
</gene>
<organism evidence="2 3">
    <name type="scientific">Pelagibacterium nitratireducens</name>
    <dbReference type="NCBI Taxonomy" id="1046114"/>
    <lineage>
        <taxon>Bacteria</taxon>
        <taxon>Pseudomonadati</taxon>
        <taxon>Pseudomonadota</taxon>
        <taxon>Alphaproteobacteria</taxon>
        <taxon>Hyphomicrobiales</taxon>
        <taxon>Devosiaceae</taxon>
        <taxon>Pelagibacterium</taxon>
    </lineage>
</organism>
<dbReference type="Pfam" id="PF06527">
    <property type="entry name" value="TniQ"/>
    <property type="match status" value="1"/>
</dbReference>
<sequence>MEHAQDETVPSFGSRTGACNFQPSAVNFCDDMGFPFKALVNGERSSVLTLARLTRTDPQPLLANLFVRQDRRTLRFRGNDLSPLARLHGVMQFCPSCLQEDMAAYDRRVHLAPYFRYVWSARPYMTCHRHSLPLHQTTVPRSDRGHDFHRQILPHLPNLQKLTEGSVHRPATDFEHYIYARMTKRGDQWIDTIGFTMAIRLCEILGSVASFGRWATHIEHTRNQWRTAGDAGYQIVRHGPDALQAFLSDLQTQEGRDSRDGARSDFGNFYLWLTETRDPDIEPIKDIVRQHLIDSTPVGPGDTILGRPVEKRIIHSIWTASKDVGLHPQTLRSYLATAGVVPADPSPFHNHVLFPLEPNAKLLDQLSRAMSLKSARTYINCERTVFPLLMKEGHVRPIVQGASINPIFDRV</sequence>
<protein>
    <submittedName>
        <fullName evidence="2">TniQ family protein</fullName>
    </submittedName>
</protein>
<feature type="domain" description="TniQ" evidence="1">
    <location>
        <begin position="4"/>
        <end position="134"/>
    </location>
</feature>
<dbReference type="EMBL" id="CP146275">
    <property type="protein sequence ID" value="WWT34600.1"/>
    <property type="molecule type" value="Genomic_DNA"/>
</dbReference>
<proteinExistence type="predicted"/>
<name>A0ABZ2IAV2_9HYPH</name>
<dbReference type="InterPro" id="IPR009492">
    <property type="entry name" value="TniQ"/>
</dbReference>
<evidence type="ECO:0000259" key="1">
    <source>
        <dbReference type="Pfam" id="PF06527"/>
    </source>
</evidence>
<dbReference type="RefSeq" id="WP_338610595.1">
    <property type="nucleotide sequence ID" value="NZ_CP146275.1"/>
</dbReference>
<evidence type="ECO:0000313" key="2">
    <source>
        <dbReference type="EMBL" id="WWT34600.1"/>
    </source>
</evidence>
<keyword evidence="3" id="KW-1185">Reference proteome</keyword>
<accession>A0ABZ2IAV2</accession>
<reference evidence="2 3" key="1">
    <citation type="submission" date="2024-02" db="EMBL/GenBank/DDBJ databases">
        <title>Complete genome sequence of Pelagibacterium nitratireducens ZH15.</title>
        <authorList>
            <person name="Zhao L.H."/>
        </authorList>
    </citation>
    <scope>NUCLEOTIDE SEQUENCE [LARGE SCALE GENOMIC DNA]</scope>
    <source>
        <strain evidence="2 3">ZH15</strain>
    </source>
</reference>
<evidence type="ECO:0000313" key="3">
    <source>
        <dbReference type="Proteomes" id="UP001369958"/>
    </source>
</evidence>
<dbReference type="Proteomes" id="UP001369958">
    <property type="component" value="Chromosome"/>
</dbReference>